<dbReference type="EMBL" id="AJWZ01010319">
    <property type="protein sequence ID" value="EKC48806.1"/>
    <property type="molecule type" value="Genomic_DNA"/>
</dbReference>
<sequence length="184" mass="22080">KKVEPRTYTYELYPEKSDKEFSSCMWARFIFDCDNGRLNINSDVGDYTYAWGHSKNEDFIHLMSRVNEDYLLNKLSDRSVFLLEGSKKELIESIETYWYDFGFETKAEWEECKRELLGLSSFDAGNKYAFFNRVQEIIPDIDADVIYIEKDYPYQAKLIVNWFIKYLQPKIKEKFAKEVKQKHF</sequence>
<dbReference type="InterPro" id="IPR058701">
    <property type="entry name" value="PhiTE_072-like"/>
</dbReference>
<accession>K1SNB0</accession>
<feature type="non-terminal residue" evidence="1">
    <location>
        <position position="1"/>
    </location>
</feature>
<comment type="caution">
    <text evidence="1">The sequence shown here is derived from an EMBL/GenBank/DDBJ whole genome shotgun (WGS) entry which is preliminary data.</text>
</comment>
<evidence type="ECO:0000313" key="1">
    <source>
        <dbReference type="EMBL" id="EKC48806.1"/>
    </source>
</evidence>
<dbReference type="AlphaFoldDB" id="K1SNB0"/>
<reference evidence="1" key="1">
    <citation type="journal article" date="2013" name="Environ. Microbiol.">
        <title>Microbiota from the distal guts of lean and obese adolescents exhibit partial functional redundancy besides clear differences in community structure.</title>
        <authorList>
            <person name="Ferrer M."/>
            <person name="Ruiz A."/>
            <person name="Lanza F."/>
            <person name="Haange S.B."/>
            <person name="Oberbach A."/>
            <person name="Till H."/>
            <person name="Bargiela R."/>
            <person name="Campoy C."/>
            <person name="Segura M.T."/>
            <person name="Richter M."/>
            <person name="von Bergen M."/>
            <person name="Seifert J."/>
            <person name="Suarez A."/>
        </authorList>
    </citation>
    <scope>NUCLEOTIDE SEQUENCE</scope>
</reference>
<name>K1SNB0_9ZZZZ</name>
<gene>
    <name evidence="1" type="ORF">OBE_14977</name>
</gene>
<dbReference type="Pfam" id="PF26211">
    <property type="entry name" value="Phage_phiTE_072"/>
    <property type="match status" value="1"/>
</dbReference>
<organism evidence="1">
    <name type="scientific">human gut metagenome</name>
    <dbReference type="NCBI Taxonomy" id="408170"/>
    <lineage>
        <taxon>unclassified sequences</taxon>
        <taxon>metagenomes</taxon>
        <taxon>organismal metagenomes</taxon>
    </lineage>
</organism>
<protein>
    <submittedName>
        <fullName evidence="1">Uncharacterized protein</fullName>
    </submittedName>
</protein>
<proteinExistence type="predicted"/>